<reference evidence="1 2" key="1">
    <citation type="journal article" date="2023" name="IMA Fungus">
        <title>Comparative genomic study of the Penicillium genus elucidates a diverse pangenome and 15 lateral gene transfer events.</title>
        <authorList>
            <person name="Petersen C."/>
            <person name="Sorensen T."/>
            <person name="Nielsen M.R."/>
            <person name="Sondergaard T.E."/>
            <person name="Sorensen J.L."/>
            <person name="Fitzpatrick D.A."/>
            <person name="Frisvad J.C."/>
            <person name="Nielsen K.L."/>
        </authorList>
    </citation>
    <scope>NUCLEOTIDE SEQUENCE [LARGE SCALE GENOMIC DNA]</scope>
    <source>
        <strain evidence="1 2">IBT 3361</strain>
    </source>
</reference>
<sequence length="338" mass="37957">MRDERDILDLYATDYQPVWAAGIEFPGVIPEEISQYLYKDGEQVSLFIGPLSSLFWLEGVEELEELIRDPAYVLTDEYRSIPQGSPRLWIVSILFEEGKIPAIFMDKIYEEPVRRQASALSYTSSIPPNLTTTPTQNRIQDIFPFARLQSFPPTISCVKTKLKGKKNNRDENYVDLMNTFINSLGGNLLYKGLSRPSIVSLASLFAPLVSSNTPQNEFGPGLYATSSLKYALDYAGPDGVILIFKDVDFRPLVKIDLAGEDWRTTVDYWTGTTIPNVSERVPALWERSDILQGQISVKDLRSKQRVPGLDSQVVGVSYAGLNAFASALHMIIWLDSSR</sequence>
<evidence type="ECO:0000313" key="1">
    <source>
        <dbReference type="EMBL" id="KAJ5282589.1"/>
    </source>
</evidence>
<proteinExistence type="predicted"/>
<evidence type="ECO:0008006" key="3">
    <source>
        <dbReference type="Google" id="ProtNLM"/>
    </source>
</evidence>
<organism evidence="1 2">
    <name type="scientific">Penicillium chrysogenum</name>
    <name type="common">Penicillium notatum</name>
    <dbReference type="NCBI Taxonomy" id="5076"/>
    <lineage>
        <taxon>Eukaryota</taxon>
        <taxon>Fungi</taxon>
        <taxon>Dikarya</taxon>
        <taxon>Ascomycota</taxon>
        <taxon>Pezizomycotina</taxon>
        <taxon>Eurotiomycetes</taxon>
        <taxon>Eurotiomycetidae</taxon>
        <taxon>Eurotiales</taxon>
        <taxon>Aspergillaceae</taxon>
        <taxon>Penicillium</taxon>
        <taxon>Penicillium chrysogenum species complex</taxon>
    </lineage>
</organism>
<protein>
    <recommendedName>
        <fullName evidence="3">PARP catalytic domain-containing protein</fullName>
    </recommendedName>
</protein>
<gene>
    <name evidence="1" type="ORF">N7505_000569</name>
</gene>
<evidence type="ECO:0000313" key="2">
    <source>
        <dbReference type="Proteomes" id="UP001220256"/>
    </source>
</evidence>
<dbReference type="EMBL" id="JAPVEB010000001">
    <property type="protein sequence ID" value="KAJ5282589.1"/>
    <property type="molecule type" value="Genomic_DNA"/>
</dbReference>
<dbReference type="Proteomes" id="UP001220256">
    <property type="component" value="Unassembled WGS sequence"/>
</dbReference>
<name>A0ABQ8WVC2_PENCH</name>
<comment type="caution">
    <text evidence="1">The sequence shown here is derived from an EMBL/GenBank/DDBJ whole genome shotgun (WGS) entry which is preliminary data.</text>
</comment>
<accession>A0ABQ8WVC2</accession>
<keyword evidence="2" id="KW-1185">Reference proteome</keyword>